<dbReference type="SUPFAM" id="SSF52047">
    <property type="entry name" value="RNI-like"/>
    <property type="match status" value="1"/>
</dbReference>
<dbReference type="InterPro" id="IPR036047">
    <property type="entry name" value="F-box-like_dom_sf"/>
</dbReference>
<dbReference type="PANTHER" id="PTHR34223:SF113">
    <property type="entry name" value="OS04G0207100 PROTEIN"/>
    <property type="match status" value="1"/>
</dbReference>
<dbReference type="PANTHER" id="PTHR34223">
    <property type="entry name" value="OS11G0201299 PROTEIN"/>
    <property type="match status" value="1"/>
</dbReference>
<dbReference type="CDD" id="cd22160">
    <property type="entry name" value="F-box_AtFBL13-like"/>
    <property type="match status" value="1"/>
</dbReference>
<dbReference type="HOGENOM" id="CLU_003068_3_0_1"/>
<reference evidence="2 3" key="1">
    <citation type="submission" date="2012-08" db="EMBL/GenBank/DDBJ databases">
        <title>Oryza genome evolution.</title>
        <authorList>
            <person name="Wing R.A."/>
        </authorList>
    </citation>
    <scope>NUCLEOTIDE SEQUENCE</scope>
</reference>
<dbReference type="Gramene" id="LPERR04G02810.1">
    <property type="protein sequence ID" value="LPERR04G02810.1"/>
    <property type="gene ID" value="LPERR04G02810"/>
</dbReference>
<accession>A0A0D9W2N6</accession>
<keyword evidence="3" id="KW-1185">Reference proteome</keyword>
<name>A0A0D9W2N6_9ORYZ</name>
<proteinExistence type="predicted"/>
<dbReference type="eggNOG" id="ENOG502SXN2">
    <property type="taxonomic scope" value="Eukaryota"/>
</dbReference>
<reference evidence="2" key="3">
    <citation type="submission" date="2015-04" db="UniProtKB">
        <authorList>
            <consortium name="EnsemblPlants"/>
        </authorList>
    </citation>
    <scope>IDENTIFICATION</scope>
</reference>
<evidence type="ECO:0000313" key="2">
    <source>
        <dbReference type="EnsemblPlants" id="LPERR04G02810.1"/>
    </source>
</evidence>
<dbReference type="InterPro" id="IPR032675">
    <property type="entry name" value="LRR_dom_sf"/>
</dbReference>
<dbReference type="SMART" id="SM00256">
    <property type="entry name" value="FBOX"/>
    <property type="match status" value="1"/>
</dbReference>
<dbReference type="SUPFAM" id="SSF81383">
    <property type="entry name" value="F-box domain"/>
    <property type="match status" value="1"/>
</dbReference>
<feature type="domain" description="F-box" evidence="1">
    <location>
        <begin position="16"/>
        <end position="56"/>
    </location>
</feature>
<dbReference type="InterPro" id="IPR053781">
    <property type="entry name" value="F-box_AtFBL13-like"/>
</dbReference>
<dbReference type="EnsemblPlants" id="LPERR04G02810.1">
    <property type="protein sequence ID" value="LPERR04G02810.1"/>
    <property type="gene ID" value="LPERR04G02810"/>
</dbReference>
<dbReference type="Pfam" id="PF00646">
    <property type="entry name" value="F-box"/>
    <property type="match status" value="1"/>
</dbReference>
<dbReference type="STRING" id="77586.A0A0D9W2N6"/>
<evidence type="ECO:0000313" key="3">
    <source>
        <dbReference type="Proteomes" id="UP000032180"/>
    </source>
</evidence>
<dbReference type="InterPro" id="IPR001810">
    <property type="entry name" value="F-box_dom"/>
</dbReference>
<protein>
    <recommendedName>
        <fullName evidence="1">F-box domain-containing protein</fullName>
    </recommendedName>
</protein>
<reference evidence="3" key="2">
    <citation type="submission" date="2013-12" db="EMBL/GenBank/DDBJ databases">
        <authorList>
            <person name="Yu Y."/>
            <person name="Lee S."/>
            <person name="de Baynast K."/>
            <person name="Wissotski M."/>
            <person name="Liu L."/>
            <person name="Talag J."/>
            <person name="Goicoechea J."/>
            <person name="Angelova A."/>
            <person name="Jetty R."/>
            <person name="Kudrna D."/>
            <person name="Golser W."/>
            <person name="Rivera L."/>
            <person name="Zhang J."/>
            <person name="Wing R."/>
        </authorList>
    </citation>
    <scope>NUCLEOTIDE SEQUENCE</scope>
</reference>
<dbReference type="Gene3D" id="1.20.1280.50">
    <property type="match status" value="1"/>
</dbReference>
<evidence type="ECO:0000259" key="1">
    <source>
        <dbReference type="SMART" id="SM00256"/>
    </source>
</evidence>
<dbReference type="Gene3D" id="3.80.10.10">
    <property type="entry name" value="Ribonuclease Inhibitor"/>
    <property type="match status" value="1"/>
</dbReference>
<dbReference type="InterPro" id="IPR053197">
    <property type="entry name" value="F-box_SCFL_complex_component"/>
</dbReference>
<dbReference type="Proteomes" id="UP000032180">
    <property type="component" value="Chromosome 4"/>
</dbReference>
<organism evidence="2 3">
    <name type="scientific">Leersia perrieri</name>
    <dbReference type="NCBI Taxonomy" id="77586"/>
    <lineage>
        <taxon>Eukaryota</taxon>
        <taxon>Viridiplantae</taxon>
        <taxon>Streptophyta</taxon>
        <taxon>Embryophyta</taxon>
        <taxon>Tracheophyta</taxon>
        <taxon>Spermatophyta</taxon>
        <taxon>Magnoliopsida</taxon>
        <taxon>Liliopsida</taxon>
        <taxon>Poales</taxon>
        <taxon>Poaceae</taxon>
        <taxon>BOP clade</taxon>
        <taxon>Oryzoideae</taxon>
        <taxon>Oryzeae</taxon>
        <taxon>Oryzinae</taxon>
        <taxon>Leersia</taxon>
    </lineage>
</organism>
<sequence>MSQPDSDEDGDILSALPDCLLHIIMSFLPARQAVQTCLLSRRWRDLWRSMPCLDIDGDKFMSTTAASSSSFHSATASTSTPMVNWVKMENFTTNMLFTHNAQSLDRFRLNLPDHMRITGHPDDVERQAKRWILRGFRYQPKEIQIAIGTISDSIFRTKLPFLGATSARRLKRMQLSGLALGKLFGDCIRSWCPVLESMELKNCNIDFNEIVSDTIKSLAIVDCHGCHPQVDLVERKTLAVKAPNLTSLFLRYKALGYRVIFVDQMDSLVEASICQTCWHMILFHDDLYVDVLGRLLNVENLNLSCSPPPEVEPSPNISINVPTFHKMNTLRFHQCDLGRNLHILRSFLKNAPNLEKIILENCKIPDNLGKRKRKARVNKRRPSKRKGVIISDSQDSKLIRITYRDGDIKNLIELLLDNRRKLESNTIVITKF</sequence>
<dbReference type="AlphaFoldDB" id="A0A0D9W2N6"/>